<sequence length="251" mass="28487">MPKKSSVVKYYKFCQCQGWGPKWTVDQIKEKWRKSCSKAKLEASDVKESAIRPAGTTWRILTTRPRKIILLHEDAPHFFGIDGGIDISAGKMFPDAQDSTMKNDVITTVTSTEVNASVGHYSVISKKGNGGRYNEISENYKHIKSLPKIGNSILNEYDDVTKSMSDDERDELTEYLCTFKEINPTAFDVPSMIHNTIAYIINYSSIKGITKSCEKLTESKTQEIHVVEDDSLVNMTRYEKEKLLRITRSNV</sequence>
<evidence type="ECO:0000313" key="1">
    <source>
        <dbReference type="EMBL" id="CAC5363825.1"/>
    </source>
</evidence>
<keyword evidence="2" id="KW-1185">Reference proteome</keyword>
<dbReference type="Proteomes" id="UP000507470">
    <property type="component" value="Unassembled WGS sequence"/>
</dbReference>
<accession>A0A6J8A9A9</accession>
<organism evidence="1 2">
    <name type="scientific">Mytilus coruscus</name>
    <name type="common">Sea mussel</name>
    <dbReference type="NCBI Taxonomy" id="42192"/>
    <lineage>
        <taxon>Eukaryota</taxon>
        <taxon>Metazoa</taxon>
        <taxon>Spiralia</taxon>
        <taxon>Lophotrochozoa</taxon>
        <taxon>Mollusca</taxon>
        <taxon>Bivalvia</taxon>
        <taxon>Autobranchia</taxon>
        <taxon>Pteriomorphia</taxon>
        <taxon>Mytilida</taxon>
        <taxon>Mytiloidea</taxon>
        <taxon>Mytilidae</taxon>
        <taxon>Mytilinae</taxon>
        <taxon>Mytilus</taxon>
    </lineage>
</organism>
<dbReference type="AlphaFoldDB" id="A0A6J8A9A9"/>
<gene>
    <name evidence="1" type="ORF">MCOR_5111</name>
</gene>
<dbReference type="EMBL" id="CACVKT020000911">
    <property type="protein sequence ID" value="CAC5363825.1"/>
    <property type="molecule type" value="Genomic_DNA"/>
</dbReference>
<protein>
    <submittedName>
        <fullName evidence="1">Uncharacterized protein</fullName>
    </submittedName>
</protein>
<proteinExistence type="predicted"/>
<name>A0A6J8A9A9_MYTCO</name>
<evidence type="ECO:0000313" key="2">
    <source>
        <dbReference type="Proteomes" id="UP000507470"/>
    </source>
</evidence>
<reference evidence="1 2" key="1">
    <citation type="submission" date="2020-06" db="EMBL/GenBank/DDBJ databases">
        <authorList>
            <person name="Li R."/>
            <person name="Bekaert M."/>
        </authorList>
    </citation>
    <scope>NUCLEOTIDE SEQUENCE [LARGE SCALE GENOMIC DNA]</scope>
    <source>
        <strain evidence="2">wild</strain>
    </source>
</reference>